<evidence type="ECO:0000256" key="1">
    <source>
        <dbReference type="ARBA" id="ARBA00022630"/>
    </source>
</evidence>
<dbReference type="InterPro" id="IPR000700">
    <property type="entry name" value="PAS-assoc_C"/>
</dbReference>
<dbReference type="Gene3D" id="3.30.450.40">
    <property type="match status" value="1"/>
</dbReference>
<keyword evidence="3" id="KW-0808">Transferase</keyword>
<evidence type="ECO:0000256" key="4">
    <source>
        <dbReference type="ARBA" id="ARBA00022777"/>
    </source>
</evidence>
<evidence type="ECO:0000256" key="7">
    <source>
        <dbReference type="ARBA" id="ARBA00023163"/>
    </source>
</evidence>
<dbReference type="Proteomes" id="UP000281564">
    <property type="component" value="Unassembled WGS sequence"/>
</dbReference>
<dbReference type="InterPro" id="IPR001610">
    <property type="entry name" value="PAC"/>
</dbReference>
<dbReference type="InterPro" id="IPR001789">
    <property type="entry name" value="Sig_transdc_resp-reg_receiver"/>
</dbReference>
<evidence type="ECO:0000259" key="8">
    <source>
        <dbReference type="PROSITE" id="PS50112"/>
    </source>
</evidence>
<dbReference type="GO" id="GO:0016301">
    <property type="term" value="F:kinase activity"/>
    <property type="evidence" value="ECO:0007669"/>
    <property type="project" value="UniProtKB-KW"/>
</dbReference>
<dbReference type="AlphaFoldDB" id="A0A3A6Q8S7"/>
<dbReference type="Gene3D" id="3.30.450.20">
    <property type="entry name" value="PAS domain"/>
    <property type="match status" value="1"/>
</dbReference>
<keyword evidence="4" id="KW-0418">Kinase</keyword>
<dbReference type="InterPro" id="IPR003018">
    <property type="entry name" value="GAF"/>
</dbReference>
<keyword evidence="6" id="KW-0805">Transcription regulation</keyword>
<dbReference type="EMBL" id="QMDW01000012">
    <property type="protein sequence ID" value="RJX49188.1"/>
    <property type="molecule type" value="Genomic_DNA"/>
</dbReference>
<dbReference type="SUPFAM" id="SSF55785">
    <property type="entry name" value="PYP-like sensor domain (PAS domain)"/>
    <property type="match status" value="1"/>
</dbReference>
<dbReference type="NCBIfam" id="TIGR00229">
    <property type="entry name" value="sensory_box"/>
    <property type="match status" value="1"/>
</dbReference>
<dbReference type="PANTHER" id="PTHR47429:SF2">
    <property type="entry name" value="PROTEIN TWIN LOV 1"/>
    <property type="match status" value="1"/>
</dbReference>
<evidence type="ECO:0000256" key="5">
    <source>
        <dbReference type="ARBA" id="ARBA00022991"/>
    </source>
</evidence>
<dbReference type="InterPro" id="IPR011006">
    <property type="entry name" value="CheY-like_superfamily"/>
</dbReference>
<dbReference type="Pfam" id="PF00072">
    <property type="entry name" value="Response_reg"/>
    <property type="match status" value="1"/>
</dbReference>
<dbReference type="PROSITE" id="PS50113">
    <property type="entry name" value="PAC"/>
    <property type="match status" value="1"/>
</dbReference>
<dbReference type="OrthoDB" id="106505at2157"/>
<keyword evidence="1" id="KW-0285">Flavoprotein</keyword>
<dbReference type="SUPFAM" id="SSF88659">
    <property type="entry name" value="Sigma3 and sigma4 domains of RNA polymerase sigma factors"/>
    <property type="match status" value="1"/>
</dbReference>
<dbReference type="InterPro" id="IPR013324">
    <property type="entry name" value="RNA_pol_sigma_r3/r4-like"/>
</dbReference>
<dbReference type="InterPro" id="IPR036388">
    <property type="entry name" value="WH-like_DNA-bd_sf"/>
</dbReference>
<comment type="caution">
    <text evidence="10">The sequence shown here is derived from an EMBL/GenBank/DDBJ whole genome shotgun (WGS) entry which is preliminary data.</text>
</comment>
<protein>
    <submittedName>
        <fullName evidence="10">Bacterio-opsin activator</fullName>
    </submittedName>
</protein>
<evidence type="ECO:0000313" key="11">
    <source>
        <dbReference type="Proteomes" id="UP000281564"/>
    </source>
</evidence>
<dbReference type="InterPro" id="IPR007050">
    <property type="entry name" value="HTH_bacterioopsin"/>
</dbReference>
<dbReference type="RefSeq" id="WP_120084939.1">
    <property type="nucleotide sequence ID" value="NZ_QMDW01000012.1"/>
</dbReference>
<dbReference type="SMART" id="SM00086">
    <property type="entry name" value="PAC"/>
    <property type="match status" value="1"/>
</dbReference>
<sequence>MPAPRVLVVSASDTTNRLTDALAAAGCAVQTADTATAALGMLGTTAIDCLVSEYTLPGDDGLALRSAVRQLDPDLPFILVTHLDKDELPLSFEADIDRYVHNNGADTTERLLAVLPSTAVDDRGSTPQPDVTNHEPDATELQRAIEAAPIGVSLTDPSLSDNPLVYVNDTWGEFTGYDAEEMLGRNPRLLQGLGTDPETKAQLASAIDNEEPTTVEVRNYRKDGTPFWNELTIAPIHDENGELTHYVGFQIDVTDRREATEIAADRADKLSQHRRMLRRLLDRVDGLLREVSAVLLDATDREVIEHRVCEAVAAEPGYTAGWIGCVDDEDFRITASSDCSLPSSVSVSELAAPIQTATETNEPRRCSGCADGELAPETVAAECLLVIPLCYRDRRFGLLGVYADDAALLDDREQPILTSLAKMIANGIHAVETTRVLTTDQVTELQIDIRDRTFPLSQIAETLGTPVERVGTTRASDGRCEWYLAVESCDAPTTELESLSFVSDARTVSATDTERTVAATVETTVPAELLADHGAVITGITATTDGAVLTVETPPERNVRSLLEVLANAYEEVDLRARTQRDRRDRRLNEFTAEIDEQLTDRQQEALEAAVLNGYFEWPRPVDGAEIADTMDITRQTFHQHLRAAQRKLVSAYVDADDR</sequence>
<dbReference type="Pfam" id="PF13426">
    <property type="entry name" value="PAS_9"/>
    <property type="match status" value="1"/>
</dbReference>
<dbReference type="CDD" id="cd00156">
    <property type="entry name" value="REC"/>
    <property type="match status" value="1"/>
</dbReference>
<dbReference type="Pfam" id="PF15915">
    <property type="entry name" value="BAT"/>
    <property type="match status" value="1"/>
</dbReference>
<keyword evidence="2" id="KW-0288">FMN</keyword>
<reference evidence="10 11" key="1">
    <citation type="submission" date="2018-06" db="EMBL/GenBank/DDBJ databases">
        <title>Halonotius sp. F13-13 a new haloarchaeeon isolated from a solar saltern from Isla Cristina, Huelva, Spain.</title>
        <authorList>
            <person name="Duran-Viseras A."/>
            <person name="Sanchez-Porro C."/>
            <person name="Ventosa A."/>
        </authorList>
    </citation>
    <scope>NUCLEOTIDE SEQUENCE [LARGE SCALE GENOMIC DNA]</scope>
    <source>
        <strain evidence="10 11">CECT 7525</strain>
    </source>
</reference>
<evidence type="ECO:0000256" key="2">
    <source>
        <dbReference type="ARBA" id="ARBA00022643"/>
    </source>
</evidence>
<dbReference type="CDD" id="cd00130">
    <property type="entry name" value="PAS"/>
    <property type="match status" value="1"/>
</dbReference>
<dbReference type="InterPro" id="IPR029016">
    <property type="entry name" value="GAF-like_dom_sf"/>
</dbReference>
<dbReference type="SUPFAM" id="SSF52172">
    <property type="entry name" value="CheY-like"/>
    <property type="match status" value="1"/>
</dbReference>
<dbReference type="SUPFAM" id="SSF55781">
    <property type="entry name" value="GAF domain-like"/>
    <property type="match status" value="1"/>
</dbReference>
<dbReference type="GO" id="GO:0000160">
    <property type="term" value="P:phosphorelay signal transduction system"/>
    <property type="evidence" value="ECO:0007669"/>
    <property type="project" value="InterPro"/>
</dbReference>
<accession>A0A3A6Q8S7</accession>
<organism evidence="10 11">
    <name type="scientific">Halonotius pteroides</name>
    <dbReference type="NCBI Taxonomy" id="268735"/>
    <lineage>
        <taxon>Archaea</taxon>
        <taxon>Methanobacteriati</taxon>
        <taxon>Methanobacteriota</taxon>
        <taxon>Stenosarchaea group</taxon>
        <taxon>Halobacteria</taxon>
        <taxon>Halobacteriales</taxon>
        <taxon>Haloferacaceae</taxon>
        <taxon>Halonotius</taxon>
    </lineage>
</organism>
<name>A0A3A6Q8S7_9EURY</name>
<feature type="domain" description="PAC" evidence="9">
    <location>
        <begin position="213"/>
        <end position="265"/>
    </location>
</feature>
<evidence type="ECO:0000256" key="6">
    <source>
        <dbReference type="ARBA" id="ARBA00023015"/>
    </source>
</evidence>
<gene>
    <name evidence="10" type="ORF">DP106_09530</name>
</gene>
<feature type="domain" description="PAS" evidence="8">
    <location>
        <begin position="137"/>
        <end position="186"/>
    </location>
</feature>
<evidence type="ECO:0000259" key="9">
    <source>
        <dbReference type="PROSITE" id="PS50113"/>
    </source>
</evidence>
<dbReference type="PANTHER" id="PTHR47429">
    <property type="entry name" value="PROTEIN TWIN LOV 1"/>
    <property type="match status" value="1"/>
</dbReference>
<dbReference type="InterPro" id="IPR000014">
    <property type="entry name" value="PAS"/>
</dbReference>
<evidence type="ECO:0000256" key="3">
    <source>
        <dbReference type="ARBA" id="ARBA00022679"/>
    </source>
</evidence>
<evidence type="ECO:0000313" key="10">
    <source>
        <dbReference type="EMBL" id="RJX49188.1"/>
    </source>
</evidence>
<dbReference type="Gene3D" id="1.10.10.10">
    <property type="entry name" value="Winged helix-like DNA-binding domain superfamily/Winged helix DNA-binding domain"/>
    <property type="match status" value="1"/>
</dbReference>
<proteinExistence type="predicted"/>
<dbReference type="SMART" id="SM00091">
    <property type="entry name" value="PAS"/>
    <property type="match status" value="1"/>
</dbReference>
<dbReference type="Pfam" id="PF13492">
    <property type="entry name" value="GAF_3"/>
    <property type="match status" value="1"/>
</dbReference>
<dbReference type="InterPro" id="IPR035965">
    <property type="entry name" value="PAS-like_dom_sf"/>
</dbReference>
<dbReference type="Gene3D" id="3.40.50.2300">
    <property type="match status" value="1"/>
</dbReference>
<dbReference type="PROSITE" id="PS50112">
    <property type="entry name" value="PAS"/>
    <property type="match status" value="1"/>
</dbReference>
<keyword evidence="7" id="KW-0804">Transcription</keyword>
<keyword evidence="5" id="KW-0157">Chromophore</keyword>
<dbReference type="Pfam" id="PF04967">
    <property type="entry name" value="HTH_10"/>
    <property type="match status" value="1"/>
</dbReference>
<keyword evidence="11" id="KW-1185">Reference proteome</keyword>
<dbReference type="InterPro" id="IPR031803">
    <property type="entry name" value="BAT_GAF/HTH-assoc"/>
</dbReference>